<keyword evidence="3" id="KW-1185">Reference proteome</keyword>
<proteinExistence type="predicted"/>
<accession>A0A1H5XH72</accession>
<protein>
    <recommendedName>
        <fullName evidence="4">Lipoprotein</fullName>
    </recommendedName>
</protein>
<dbReference type="PROSITE" id="PS51257">
    <property type="entry name" value="PROKAR_LIPOPROTEIN"/>
    <property type="match status" value="1"/>
</dbReference>
<dbReference type="AlphaFoldDB" id="A0A1H5XH72"/>
<organism evidence="2 3">
    <name type="scientific">Thalassococcus halodurans</name>
    <dbReference type="NCBI Taxonomy" id="373675"/>
    <lineage>
        <taxon>Bacteria</taxon>
        <taxon>Pseudomonadati</taxon>
        <taxon>Pseudomonadota</taxon>
        <taxon>Alphaproteobacteria</taxon>
        <taxon>Rhodobacterales</taxon>
        <taxon>Roseobacteraceae</taxon>
        <taxon>Thalassococcus</taxon>
    </lineage>
</organism>
<sequence length="300" mass="33476">MNLRKASLAAPLVFLASCSSVKDELYEPDGFVAPHFNKRLTAVTQEQRADRYLIAFAIVAPLALETSDDGQDKTNIISRINFTQKALAELYIAAGKNPTALTEPEPTQYAFESLGYDVQKQMYRLSKELIIQLNLDETAEDIVDLDIPAMTRLYDRMKELFPVVRRGAATYRDAIYAYGSAVSESCEGPDCEKLVQLLNAQYAYGEPTSRDATDRRYFEQVLDAAKKASATRKDTASWSLGQQRRLALLFHIQKACDAAFKTQDGGENPSAAPLNCGSPQKHNDKNHISQQRQKLIEAIK</sequence>
<dbReference type="Proteomes" id="UP000236752">
    <property type="component" value="Unassembled WGS sequence"/>
</dbReference>
<evidence type="ECO:0000256" key="1">
    <source>
        <dbReference type="SAM" id="MobiDB-lite"/>
    </source>
</evidence>
<dbReference type="OrthoDB" id="7823086at2"/>
<evidence type="ECO:0000313" key="2">
    <source>
        <dbReference type="EMBL" id="SEG11174.1"/>
    </source>
</evidence>
<dbReference type="RefSeq" id="WP_146064526.1">
    <property type="nucleotide sequence ID" value="NZ_FNUZ01000002.1"/>
</dbReference>
<gene>
    <name evidence="2" type="ORF">SAMN04488045_1887</name>
</gene>
<name>A0A1H5XH72_9RHOB</name>
<reference evidence="2 3" key="1">
    <citation type="submission" date="2016-10" db="EMBL/GenBank/DDBJ databases">
        <authorList>
            <person name="de Groot N.N."/>
        </authorList>
    </citation>
    <scope>NUCLEOTIDE SEQUENCE [LARGE SCALE GENOMIC DNA]</scope>
    <source>
        <strain evidence="2 3">DSM 26915</strain>
    </source>
</reference>
<evidence type="ECO:0008006" key="4">
    <source>
        <dbReference type="Google" id="ProtNLM"/>
    </source>
</evidence>
<dbReference type="EMBL" id="FNUZ01000002">
    <property type="protein sequence ID" value="SEG11174.1"/>
    <property type="molecule type" value="Genomic_DNA"/>
</dbReference>
<evidence type="ECO:0000313" key="3">
    <source>
        <dbReference type="Proteomes" id="UP000236752"/>
    </source>
</evidence>
<feature type="region of interest" description="Disordered" evidence="1">
    <location>
        <begin position="263"/>
        <end position="300"/>
    </location>
</feature>